<feature type="domain" description="Pseudouridine synthase I TruA alpha/beta" evidence="4">
    <location>
        <begin position="9"/>
        <end position="104"/>
    </location>
</feature>
<sequence length="229" mass="24902">MPRYKLVLEYYGKPFVGWQRQENGPSVQAALEAACKALSGEEVAAQAAGRTDAGVHALGMVVHIDLAKGLAADVVLNALNHLLKPAPIAVLGAEIVDDAFHARFSCTRRSYEYRIINRRAPLTIDAGRAWQVATPLDAEAMDAAAQLLVGHHDFTTFRTTVCQANSPMKTLDELSVSRAGGDIFIRCAARSFLHHQVRSITGSLVEVGRGRWRASDLKAALEARDRARC</sequence>
<dbReference type="GO" id="GO:0160147">
    <property type="term" value="F:tRNA pseudouridine(38-40) synthase activity"/>
    <property type="evidence" value="ECO:0007669"/>
    <property type="project" value="UniProtKB-EC"/>
</dbReference>
<feature type="domain" description="Pseudouridine synthase I TruA alpha/beta" evidence="4">
    <location>
        <begin position="144"/>
        <end position="228"/>
    </location>
</feature>
<gene>
    <name evidence="5" type="ORF">MNBD_ALPHA05-1515</name>
</gene>
<dbReference type="InterPro" id="IPR020094">
    <property type="entry name" value="TruA/RsuA/RluB/E/F_N"/>
</dbReference>
<protein>
    <submittedName>
        <fullName evidence="5">tRNA pseudouridine(38-40) synthase</fullName>
        <ecNumber evidence="5">5.4.99.12</ecNumber>
    </submittedName>
</protein>
<evidence type="ECO:0000256" key="1">
    <source>
        <dbReference type="ARBA" id="ARBA00009375"/>
    </source>
</evidence>
<reference evidence="5" key="1">
    <citation type="submission" date="2018-06" db="EMBL/GenBank/DDBJ databases">
        <authorList>
            <person name="Zhirakovskaya E."/>
        </authorList>
    </citation>
    <scope>NUCLEOTIDE SEQUENCE</scope>
</reference>
<dbReference type="EC" id="5.4.99.12" evidence="5"/>
<dbReference type="AlphaFoldDB" id="A0A3B0SC29"/>
<dbReference type="InterPro" id="IPR020095">
    <property type="entry name" value="PsdUridine_synth_TruA_C"/>
</dbReference>
<evidence type="ECO:0000313" key="5">
    <source>
        <dbReference type="EMBL" id="VAV98506.1"/>
    </source>
</evidence>
<dbReference type="FunFam" id="3.30.70.580:FF:000001">
    <property type="entry name" value="tRNA pseudouridine synthase A"/>
    <property type="match status" value="1"/>
</dbReference>
<dbReference type="Gene3D" id="3.30.70.580">
    <property type="entry name" value="Pseudouridine synthase I, catalytic domain, N-terminal subdomain"/>
    <property type="match status" value="1"/>
</dbReference>
<keyword evidence="2" id="KW-0819">tRNA processing</keyword>
<dbReference type="PIRSF" id="PIRSF001430">
    <property type="entry name" value="tRNA_psdUrid_synth"/>
    <property type="match status" value="1"/>
</dbReference>
<dbReference type="PANTHER" id="PTHR11142:SF0">
    <property type="entry name" value="TRNA PSEUDOURIDINE SYNTHASE-LIKE 1"/>
    <property type="match status" value="1"/>
</dbReference>
<dbReference type="SUPFAM" id="SSF55120">
    <property type="entry name" value="Pseudouridine synthase"/>
    <property type="match status" value="1"/>
</dbReference>
<dbReference type="GO" id="GO:0003723">
    <property type="term" value="F:RNA binding"/>
    <property type="evidence" value="ECO:0007669"/>
    <property type="project" value="InterPro"/>
</dbReference>
<dbReference type="PANTHER" id="PTHR11142">
    <property type="entry name" value="PSEUDOURIDYLATE SYNTHASE"/>
    <property type="match status" value="1"/>
</dbReference>
<evidence type="ECO:0000256" key="3">
    <source>
        <dbReference type="ARBA" id="ARBA00023235"/>
    </source>
</evidence>
<evidence type="ECO:0000256" key="2">
    <source>
        <dbReference type="ARBA" id="ARBA00022694"/>
    </source>
</evidence>
<feature type="non-terminal residue" evidence="5">
    <location>
        <position position="229"/>
    </location>
</feature>
<dbReference type="Gene3D" id="3.30.70.660">
    <property type="entry name" value="Pseudouridine synthase I, catalytic domain, C-terminal subdomain"/>
    <property type="match status" value="1"/>
</dbReference>
<dbReference type="CDD" id="cd02570">
    <property type="entry name" value="PseudoU_synth_EcTruA"/>
    <property type="match status" value="1"/>
</dbReference>
<dbReference type="GO" id="GO:0031119">
    <property type="term" value="P:tRNA pseudouridine synthesis"/>
    <property type="evidence" value="ECO:0007669"/>
    <property type="project" value="TreeGrafter"/>
</dbReference>
<dbReference type="HAMAP" id="MF_00171">
    <property type="entry name" value="TruA"/>
    <property type="match status" value="1"/>
</dbReference>
<accession>A0A3B0SC29</accession>
<dbReference type="Pfam" id="PF01416">
    <property type="entry name" value="PseudoU_synth_1"/>
    <property type="match status" value="2"/>
</dbReference>
<evidence type="ECO:0000259" key="4">
    <source>
        <dbReference type="Pfam" id="PF01416"/>
    </source>
</evidence>
<proteinExistence type="inferred from homology"/>
<organism evidence="5">
    <name type="scientific">hydrothermal vent metagenome</name>
    <dbReference type="NCBI Taxonomy" id="652676"/>
    <lineage>
        <taxon>unclassified sequences</taxon>
        <taxon>metagenomes</taxon>
        <taxon>ecological metagenomes</taxon>
    </lineage>
</organism>
<keyword evidence="3 5" id="KW-0413">Isomerase</keyword>
<dbReference type="NCBIfam" id="TIGR00071">
    <property type="entry name" value="hisT_truA"/>
    <property type="match status" value="1"/>
</dbReference>
<name>A0A3B0SC29_9ZZZZ</name>
<comment type="similarity">
    <text evidence="1">Belongs to the tRNA pseudouridine synthase TruA family.</text>
</comment>
<dbReference type="InterPro" id="IPR020103">
    <property type="entry name" value="PsdUridine_synth_cat_dom_sf"/>
</dbReference>
<dbReference type="InterPro" id="IPR001406">
    <property type="entry name" value="PsdUridine_synth_TruA"/>
</dbReference>
<dbReference type="EMBL" id="UOEH01000254">
    <property type="protein sequence ID" value="VAV98506.1"/>
    <property type="molecule type" value="Genomic_DNA"/>
</dbReference>
<dbReference type="InterPro" id="IPR020097">
    <property type="entry name" value="PsdUridine_synth_TruA_a/b_dom"/>
</dbReference>